<dbReference type="Proteomes" id="UP000295632">
    <property type="component" value="Unassembled WGS sequence"/>
</dbReference>
<proteinExistence type="predicted"/>
<evidence type="ECO:0000259" key="2">
    <source>
        <dbReference type="SMART" id="SM00363"/>
    </source>
</evidence>
<evidence type="ECO:0000313" key="4">
    <source>
        <dbReference type="Proteomes" id="UP000295632"/>
    </source>
</evidence>
<dbReference type="RefSeq" id="WP_133579216.1">
    <property type="nucleotide sequence ID" value="NZ_SNYJ01000002.1"/>
</dbReference>
<dbReference type="Pfam" id="PF01479">
    <property type="entry name" value="S4"/>
    <property type="match status" value="1"/>
</dbReference>
<dbReference type="CDD" id="cd00165">
    <property type="entry name" value="S4"/>
    <property type="match status" value="1"/>
</dbReference>
<dbReference type="InterPro" id="IPR040591">
    <property type="entry name" value="RqcP2_RBD"/>
</dbReference>
<dbReference type="Pfam" id="PF17774">
    <property type="entry name" value="YlmH_RBD"/>
    <property type="match status" value="1"/>
</dbReference>
<comment type="caution">
    <text evidence="3">The sequence shown here is derived from an EMBL/GenBank/DDBJ whole genome shotgun (WGS) entry which is preliminary data.</text>
</comment>
<keyword evidence="1" id="KW-0694">RNA-binding</keyword>
<name>A0A4R6UBB2_9BACI</name>
<dbReference type="InterPro" id="IPR036986">
    <property type="entry name" value="S4_RNA-bd_sf"/>
</dbReference>
<dbReference type="PROSITE" id="PS50889">
    <property type="entry name" value="S4"/>
    <property type="match status" value="1"/>
</dbReference>
<dbReference type="OrthoDB" id="9812787at2"/>
<dbReference type="SUPFAM" id="SSF55174">
    <property type="entry name" value="Alpha-L RNA-binding motif"/>
    <property type="match status" value="1"/>
</dbReference>
<dbReference type="PANTHER" id="PTHR13633">
    <property type="entry name" value="MITOCHONDRIAL TRANSCRIPTION RESCUE FACTOR 1"/>
    <property type="match status" value="1"/>
</dbReference>
<keyword evidence="4" id="KW-1185">Reference proteome</keyword>
<dbReference type="Pfam" id="PF21278">
    <property type="entry name" value="YlmH_1st"/>
    <property type="match status" value="1"/>
</dbReference>
<protein>
    <submittedName>
        <fullName evidence="3">RNA-binding protein YlmH</fullName>
    </submittedName>
</protein>
<dbReference type="InterPro" id="IPR012677">
    <property type="entry name" value="Nucleotide-bd_a/b_plait_sf"/>
</dbReference>
<dbReference type="EMBL" id="SNYJ01000002">
    <property type="protein sequence ID" value="TDQ42343.1"/>
    <property type="molecule type" value="Genomic_DNA"/>
</dbReference>
<sequence length="259" mass="29439">MTDIYQHYRPEERAFVDQVHDWVSQVERQYAPKLTDFLDPRQQAIAKELVGTNGDVKWHLSGGTDEAERQRLLLAPDYLTPSEEDYQLVLLEIVYPEKFVSLEHSHVLGALMNIGLERAKFGDILIRDRVFQLIVSKDVALYVQSELTSVGRATVTLEERPLSSALQMEDDAEHRLLLVPSLRLDTLLAQSFKLPRTKATELIKAKKAKVNFQVIEQASYPVRPSDVVSLRGAGRMKVESIEGTTKKDKLRVSVKIKKS</sequence>
<dbReference type="Gene3D" id="3.30.1370.160">
    <property type="match status" value="1"/>
</dbReference>
<dbReference type="AlphaFoldDB" id="A0A4R6UBB2"/>
<evidence type="ECO:0000256" key="1">
    <source>
        <dbReference type="PROSITE-ProRule" id="PRU00182"/>
    </source>
</evidence>
<accession>A0A4R6UBB2</accession>
<dbReference type="PANTHER" id="PTHR13633:SF3">
    <property type="entry name" value="MITOCHONDRIAL TRANSCRIPTION RESCUE FACTOR 1"/>
    <property type="match status" value="1"/>
</dbReference>
<gene>
    <name evidence="3" type="ORF">EV213_102375</name>
</gene>
<organism evidence="3 4">
    <name type="scientific">Aureibacillus halotolerans</name>
    <dbReference type="NCBI Taxonomy" id="1508390"/>
    <lineage>
        <taxon>Bacteria</taxon>
        <taxon>Bacillati</taxon>
        <taxon>Bacillota</taxon>
        <taxon>Bacilli</taxon>
        <taxon>Bacillales</taxon>
        <taxon>Bacillaceae</taxon>
        <taxon>Aureibacillus</taxon>
    </lineage>
</organism>
<dbReference type="Gene3D" id="3.10.290.10">
    <property type="entry name" value="RNA-binding S4 domain"/>
    <property type="match status" value="1"/>
</dbReference>
<dbReference type="SMART" id="SM00363">
    <property type="entry name" value="S4"/>
    <property type="match status" value="1"/>
</dbReference>
<evidence type="ECO:0000313" key="3">
    <source>
        <dbReference type="EMBL" id="TDQ42343.1"/>
    </source>
</evidence>
<dbReference type="InterPro" id="IPR048443">
    <property type="entry name" value="RqcP2_N"/>
</dbReference>
<dbReference type="Gene3D" id="3.30.70.330">
    <property type="match status" value="1"/>
</dbReference>
<feature type="domain" description="RNA-binding S4" evidence="2">
    <location>
        <begin position="182"/>
        <end position="244"/>
    </location>
</feature>
<dbReference type="InterPro" id="IPR002942">
    <property type="entry name" value="S4_RNA-bd"/>
</dbReference>
<reference evidence="3 4" key="1">
    <citation type="submission" date="2019-03" db="EMBL/GenBank/DDBJ databases">
        <title>Genomic Encyclopedia of Type Strains, Phase IV (KMG-IV): sequencing the most valuable type-strain genomes for metagenomic binning, comparative biology and taxonomic classification.</title>
        <authorList>
            <person name="Goeker M."/>
        </authorList>
    </citation>
    <scope>NUCLEOTIDE SEQUENCE [LARGE SCALE GENOMIC DNA]</scope>
    <source>
        <strain evidence="3 4">DSM 28697</strain>
    </source>
</reference>
<dbReference type="GO" id="GO:0003723">
    <property type="term" value="F:RNA binding"/>
    <property type="evidence" value="ECO:0007669"/>
    <property type="project" value="UniProtKB-KW"/>
</dbReference>